<dbReference type="PANTHER" id="PTHR45620">
    <property type="entry name" value="PDF RECEPTOR-LIKE PROTEIN-RELATED"/>
    <property type="match status" value="1"/>
</dbReference>
<dbReference type="SMART" id="SM00008">
    <property type="entry name" value="HormR"/>
    <property type="match status" value="1"/>
</dbReference>
<sequence length="120" mass="13240">MGQRAATPAPPGAEERSAQATVAAWRQYRQACELHLRLAPPSAGPVCNRSFDLYACWGDAVPNSTATVPCPWYLPWYHRVQGGVVSRRCGPDGLWVTDDTGRTWQDNSQCEDLAQVQPLQ</sequence>
<dbReference type="EMBL" id="SWJQ01002122">
    <property type="protein sequence ID" value="TRZ06858.1"/>
    <property type="molecule type" value="Genomic_DNA"/>
</dbReference>
<comment type="caution">
    <text evidence="2">The sequence shown here is derived from an EMBL/GenBank/DDBJ whole genome shotgun (WGS) entry which is preliminary data.</text>
</comment>
<dbReference type="PROSITE" id="PS00649">
    <property type="entry name" value="G_PROTEIN_RECEP_F2_1"/>
    <property type="match status" value="1"/>
</dbReference>
<dbReference type="SUPFAM" id="SSF111418">
    <property type="entry name" value="Hormone receptor domain"/>
    <property type="match status" value="1"/>
</dbReference>
<evidence type="ECO:0000313" key="2">
    <source>
        <dbReference type="EMBL" id="TRZ06858.1"/>
    </source>
</evidence>
<dbReference type="InterPro" id="IPR001879">
    <property type="entry name" value="GPCR_2_extracellular_dom"/>
</dbReference>
<dbReference type="OrthoDB" id="5967113at2759"/>
<evidence type="ECO:0000313" key="3">
    <source>
        <dbReference type="Proteomes" id="UP000796761"/>
    </source>
</evidence>
<dbReference type="InterPro" id="IPR017983">
    <property type="entry name" value="GPCR_2_secretin-like_CS"/>
</dbReference>
<dbReference type="GO" id="GO:0005886">
    <property type="term" value="C:plasma membrane"/>
    <property type="evidence" value="ECO:0007669"/>
    <property type="project" value="TreeGrafter"/>
</dbReference>
<dbReference type="InterPro" id="IPR036445">
    <property type="entry name" value="GPCR_2_extracell_dom_sf"/>
</dbReference>
<reference evidence="2" key="1">
    <citation type="submission" date="2019-04" db="EMBL/GenBank/DDBJ databases">
        <title>Genome assembly of Zosterops borbonicus 15179.</title>
        <authorList>
            <person name="Leroy T."/>
            <person name="Anselmetti Y."/>
            <person name="Tilak M.-K."/>
            <person name="Nabholz B."/>
        </authorList>
    </citation>
    <scope>NUCLEOTIDE SEQUENCE</scope>
    <source>
        <strain evidence="2">HGM_15179</strain>
        <tissue evidence="2">Muscle</tissue>
    </source>
</reference>
<dbReference type="PANTHER" id="PTHR45620:SF5">
    <property type="entry name" value="GASTRIC INHIBITORY POLYPEPTIDE RECEPTOR"/>
    <property type="match status" value="1"/>
</dbReference>
<dbReference type="Pfam" id="PF02793">
    <property type="entry name" value="HRM"/>
    <property type="match status" value="1"/>
</dbReference>
<name>A0A8K1D7A0_9PASS</name>
<gene>
    <name evidence="2" type="ORF">HGM15179_020245</name>
</gene>
<dbReference type="Gene3D" id="4.10.1240.10">
    <property type="entry name" value="GPCR, family 2, extracellular hormone receptor domain"/>
    <property type="match status" value="1"/>
</dbReference>
<evidence type="ECO:0000259" key="1">
    <source>
        <dbReference type="PROSITE" id="PS50227"/>
    </source>
</evidence>
<dbReference type="AlphaFoldDB" id="A0A8K1D7A0"/>
<dbReference type="PROSITE" id="PS50227">
    <property type="entry name" value="G_PROTEIN_RECEP_F2_3"/>
    <property type="match status" value="1"/>
</dbReference>
<feature type="non-terminal residue" evidence="2">
    <location>
        <position position="1"/>
    </location>
</feature>
<dbReference type="InterPro" id="IPR050332">
    <property type="entry name" value="GPCR_2"/>
</dbReference>
<protein>
    <recommendedName>
        <fullName evidence="1">G-protein coupled receptors family 2 profile 1 domain-containing protein</fullName>
    </recommendedName>
</protein>
<dbReference type="GO" id="GO:0016519">
    <property type="term" value="F:gastric inhibitory peptide receptor activity"/>
    <property type="evidence" value="ECO:0007669"/>
    <property type="project" value="TreeGrafter"/>
</dbReference>
<dbReference type="Proteomes" id="UP000796761">
    <property type="component" value="Unassembled WGS sequence"/>
</dbReference>
<dbReference type="GO" id="GO:0007188">
    <property type="term" value="P:adenylate cyclase-modulating G protein-coupled receptor signaling pathway"/>
    <property type="evidence" value="ECO:0007669"/>
    <property type="project" value="TreeGrafter"/>
</dbReference>
<feature type="domain" description="G-protein coupled receptors family 2 profile 1" evidence="1">
    <location>
        <begin position="31"/>
        <end position="114"/>
    </location>
</feature>
<dbReference type="GO" id="GO:0017046">
    <property type="term" value="F:peptide hormone binding"/>
    <property type="evidence" value="ECO:0007669"/>
    <property type="project" value="TreeGrafter"/>
</dbReference>
<accession>A0A8K1D7A0</accession>
<keyword evidence="3" id="KW-1185">Reference proteome</keyword>
<dbReference type="GO" id="GO:0008528">
    <property type="term" value="F:G protein-coupled peptide receptor activity"/>
    <property type="evidence" value="ECO:0007669"/>
    <property type="project" value="TreeGrafter"/>
</dbReference>
<organism evidence="2 3">
    <name type="scientific">Zosterops borbonicus</name>
    <dbReference type="NCBI Taxonomy" id="364589"/>
    <lineage>
        <taxon>Eukaryota</taxon>
        <taxon>Metazoa</taxon>
        <taxon>Chordata</taxon>
        <taxon>Craniata</taxon>
        <taxon>Vertebrata</taxon>
        <taxon>Euteleostomi</taxon>
        <taxon>Archelosauria</taxon>
        <taxon>Archosauria</taxon>
        <taxon>Dinosauria</taxon>
        <taxon>Saurischia</taxon>
        <taxon>Theropoda</taxon>
        <taxon>Coelurosauria</taxon>
        <taxon>Aves</taxon>
        <taxon>Neognathae</taxon>
        <taxon>Neoaves</taxon>
        <taxon>Telluraves</taxon>
        <taxon>Australaves</taxon>
        <taxon>Passeriformes</taxon>
        <taxon>Sylvioidea</taxon>
        <taxon>Zosteropidae</taxon>
        <taxon>Zosterops</taxon>
    </lineage>
</organism>
<proteinExistence type="predicted"/>